<feature type="transmembrane region" description="Helical" evidence="1">
    <location>
        <begin position="7"/>
        <end position="28"/>
    </location>
</feature>
<proteinExistence type="predicted"/>
<organism evidence="3 4">
    <name type="scientific">Haemophilus paracuniculus</name>
    <dbReference type="NCBI Taxonomy" id="734"/>
    <lineage>
        <taxon>Bacteria</taxon>
        <taxon>Pseudomonadati</taxon>
        <taxon>Pseudomonadota</taxon>
        <taxon>Gammaproteobacteria</taxon>
        <taxon>Pasteurellales</taxon>
        <taxon>Pasteurellaceae</taxon>
        <taxon>Haemophilus</taxon>
    </lineage>
</organism>
<keyword evidence="4" id="KW-1185">Reference proteome</keyword>
<dbReference type="SUPFAM" id="SSF103481">
    <property type="entry name" value="Multidrug resistance efflux transporter EmrE"/>
    <property type="match status" value="2"/>
</dbReference>
<keyword evidence="1" id="KW-1133">Transmembrane helix</keyword>
<dbReference type="InterPro" id="IPR000620">
    <property type="entry name" value="EamA_dom"/>
</dbReference>
<dbReference type="PANTHER" id="PTHR22911">
    <property type="entry name" value="ACYL-MALONYL CONDENSING ENZYME-RELATED"/>
    <property type="match status" value="1"/>
</dbReference>
<dbReference type="RefSeq" id="WP_078235642.1">
    <property type="nucleotide sequence ID" value="NZ_MUYA01000001.1"/>
</dbReference>
<feature type="transmembrane region" description="Helical" evidence="1">
    <location>
        <begin position="259"/>
        <end position="277"/>
    </location>
</feature>
<accession>A0A1T0AV71</accession>
<name>A0A1T0AV71_9PAST</name>
<keyword evidence="1" id="KW-0812">Transmembrane</keyword>
<feature type="transmembrane region" description="Helical" evidence="1">
    <location>
        <begin position="234"/>
        <end position="253"/>
    </location>
</feature>
<feature type="transmembrane region" description="Helical" evidence="1">
    <location>
        <begin position="178"/>
        <end position="198"/>
    </location>
</feature>
<evidence type="ECO:0000313" key="3">
    <source>
        <dbReference type="EMBL" id="OOS00772.1"/>
    </source>
</evidence>
<keyword evidence="1" id="KW-0472">Membrane</keyword>
<gene>
    <name evidence="3" type="ORF">B0187_00275</name>
</gene>
<dbReference type="AlphaFoldDB" id="A0A1T0AV71"/>
<feature type="transmembrane region" description="Helical" evidence="1">
    <location>
        <begin position="121"/>
        <end position="140"/>
    </location>
</feature>
<feature type="transmembrane region" description="Helical" evidence="1">
    <location>
        <begin position="34"/>
        <end position="51"/>
    </location>
</feature>
<dbReference type="Gene3D" id="1.10.3730.20">
    <property type="match status" value="1"/>
</dbReference>
<dbReference type="STRING" id="734.B0187_00275"/>
<feature type="transmembrane region" description="Helical" evidence="1">
    <location>
        <begin position="89"/>
        <end position="109"/>
    </location>
</feature>
<dbReference type="PANTHER" id="PTHR22911:SF137">
    <property type="entry name" value="SOLUTE CARRIER FAMILY 35 MEMBER G2-RELATED"/>
    <property type="match status" value="1"/>
</dbReference>
<dbReference type="Proteomes" id="UP000190867">
    <property type="component" value="Unassembled WGS sequence"/>
</dbReference>
<dbReference type="Pfam" id="PF00892">
    <property type="entry name" value="EamA"/>
    <property type="match status" value="2"/>
</dbReference>
<feature type="transmembrane region" description="Helical" evidence="1">
    <location>
        <begin position="146"/>
        <end position="166"/>
    </location>
</feature>
<sequence>MEKRTIALLKVHSTAVLFGLSGVFGVLIESGTDVLVFGRAVFAFLFLWIFFKARGSRLTPRELGLQLLSGILLATHWVTFYLGVKIGGVAVGTLGFASFPAFVTLFEMLAFKEKLHLKEYLLLLAISVGLVMITPAFEFGNQTTQGLLWGIASAASYGVLAVLNRFNAGKLSGTEASLWQYLAVALVLFPVTAPQLPTVSLTDWVWIACVGLFCTTLAYTFFVSSLDTINARTAAMIISLESVYAIAVAWILLGEPPTLKMLIGGAIIILSVAWTNLKK</sequence>
<feature type="domain" description="EamA" evidence="2">
    <location>
        <begin position="10"/>
        <end position="133"/>
    </location>
</feature>
<reference evidence="3 4" key="1">
    <citation type="submission" date="2017-02" db="EMBL/GenBank/DDBJ databases">
        <title>Draft genome sequence of Haemophilus paracuniculus CCUG 43573 type strain.</title>
        <authorList>
            <person name="Engstrom-Jakobsson H."/>
            <person name="Salva-Serra F."/>
            <person name="Thorell K."/>
            <person name="Gonzales-Siles L."/>
            <person name="Karlsson R."/>
            <person name="Boulund F."/>
            <person name="Engstrand L."/>
            <person name="Kristiansson E."/>
            <person name="Moore E."/>
        </authorList>
    </citation>
    <scope>NUCLEOTIDE SEQUENCE [LARGE SCALE GENOMIC DNA]</scope>
    <source>
        <strain evidence="3 4">CCUG 43573</strain>
    </source>
</reference>
<feature type="transmembrane region" description="Helical" evidence="1">
    <location>
        <begin position="204"/>
        <end position="222"/>
    </location>
</feature>
<dbReference type="InterPro" id="IPR037185">
    <property type="entry name" value="EmrE-like"/>
</dbReference>
<dbReference type="GO" id="GO:0016020">
    <property type="term" value="C:membrane"/>
    <property type="evidence" value="ECO:0007669"/>
    <property type="project" value="InterPro"/>
</dbReference>
<dbReference type="OrthoDB" id="9150437at2"/>
<comment type="caution">
    <text evidence="3">The sequence shown here is derived from an EMBL/GenBank/DDBJ whole genome shotgun (WGS) entry which is preliminary data.</text>
</comment>
<evidence type="ECO:0000256" key="1">
    <source>
        <dbReference type="SAM" id="Phobius"/>
    </source>
</evidence>
<feature type="transmembrane region" description="Helical" evidence="1">
    <location>
        <begin position="63"/>
        <end position="83"/>
    </location>
</feature>
<evidence type="ECO:0000259" key="2">
    <source>
        <dbReference type="Pfam" id="PF00892"/>
    </source>
</evidence>
<evidence type="ECO:0000313" key="4">
    <source>
        <dbReference type="Proteomes" id="UP000190867"/>
    </source>
</evidence>
<dbReference type="EMBL" id="MUYA01000001">
    <property type="protein sequence ID" value="OOS00772.1"/>
    <property type="molecule type" value="Genomic_DNA"/>
</dbReference>
<protein>
    <submittedName>
        <fullName evidence="3">EamA family transporter</fullName>
    </submittedName>
</protein>
<feature type="domain" description="EamA" evidence="2">
    <location>
        <begin position="146"/>
        <end position="276"/>
    </location>
</feature>